<evidence type="ECO:0000256" key="2">
    <source>
        <dbReference type="SAM" id="SignalP"/>
    </source>
</evidence>
<name>A0ABQ3L3S7_9PSEU</name>
<dbReference type="RefSeq" id="WP_191251093.1">
    <property type="nucleotide sequence ID" value="NZ_BNAY01000001.1"/>
</dbReference>
<gene>
    <name evidence="3" type="ORF">GCM10017790_03730</name>
</gene>
<reference evidence="4" key="1">
    <citation type="journal article" date="2019" name="Int. J. Syst. Evol. Microbiol.">
        <title>The Global Catalogue of Microorganisms (GCM) 10K type strain sequencing project: providing services to taxonomists for standard genome sequencing and annotation.</title>
        <authorList>
            <consortium name="The Broad Institute Genomics Platform"/>
            <consortium name="The Broad Institute Genome Sequencing Center for Infectious Disease"/>
            <person name="Wu L."/>
            <person name="Ma J."/>
        </authorList>
    </citation>
    <scope>NUCLEOTIDE SEQUENCE [LARGE SCALE GENOMIC DNA]</scope>
    <source>
        <strain evidence="4">CGMCC 4.7683</strain>
    </source>
</reference>
<feature type="region of interest" description="Disordered" evidence="1">
    <location>
        <begin position="28"/>
        <end position="66"/>
    </location>
</feature>
<comment type="caution">
    <text evidence="3">The sequence shown here is derived from an EMBL/GenBank/DDBJ whole genome shotgun (WGS) entry which is preliminary data.</text>
</comment>
<feature type="signal peptide" evidence="2">
    <location>
        <begin position="1"/>
        <end position="21"/>
    </location>
</feature>
<evidence type="ECO:0000313" key="3">
    <source>
        <dbReference type="EMBL" id="GHH02574.1"/>
    </source>
</evidence>
<feature type="chain" id="PRO_5047479019" description="Lipoprotein" evidence="2">
    <location>
        <begin position="22"/>
        <end position="209"/>
    </location>
</feature>
<evidence type="ECO:0000256" key="1">
    <source>
        <dbReference type="SAM" id="MobiDB-lite"/>
    </source>
</evidence>
<keyword evidence="2" id="KW-0732">Signal</keyword>
<proteinExistence type="predicted"/>
<dbReference type="PROSITE" id="PS51257">
    <property type="entry name" value="PROKAR_LIPOPROTEIN"/>
    <property type="match status" value="1"/>
</dbReference>
<dbReference type="EMBL" id="BNAY01000001">
    <property type="protein sequence ID" value="GHH02574.1"/>
    <property type="molecule type" value="Genomic_DNA"/>
</dbReference>
<protein>
    <recommendedName>
        <fullName evidence="5">Lipoprotein</fullName>
    </recommendedName>
</protein>
<dbReference type="Proteomes" id="UP000635387">
    <property type="component" value="Unassembled WGS sequence"/>
</dbReference>
<keyword evidence="4" id="KW-1185">Reference proteome</keyword>
<evidence type="ECO:0000313" key="4">
    <source>
        <dbReference type="Proteomes" id="UP000635387"/>
    </source>
</evidence>
<accession>A0ABQ3L3S7</accession>
<organism evidence="3 4">
    <name type="scientific">Amycolatopsis oliviviridis</name>
    <dbReference type="NCBI Taxonomy" id="1471590"/>
    <lineage>
        <taxon>Bacteria</taxon>
        <taxon>Bacillati</taxon>
        <taxon>Actinomycetota</taxon>
        <taxon>Actinomycetes</taxon>
        <taxon>Pseudonocardiales</taxon>
        <taxon>Pseudonocardiaceae</taxon>
        <taxon>Amycolatopsis</taxon>
    </lineage>
</organism>
<sequence>MKSHRIALIATGCAAALLLSACGGKEETGSAAPAPSAAPTSSAAPESSPATSGTVPVSNADATAPGSELKVGDRAVVPFKYGNDKSGTIAITVKSIELGAKEDLAAYGDKAKGMTPVYLRISVENVGGTDLTYSSVRLRAVGADGKSTGVIITGETPKCQSETAKKDFKTVGATFETCVLQAVKDGDEVGGATYGDGDGYKDKPVVWKK</sequence>
<evidence type="ECO:0008006" key="5">
    <source>
        <dbReference type="Google" id="ProtNLM"/>
    </source>
</evidence>
<feature type="compositionally biased region" description="Low complexity" evidence="1">
    <location>
        <begin position="28"/>
        <end position="54"/>
    </location>
</feature>